<dbReference type="AlphaFoldDB" id="A0A2N1PJ30"/>
<dbReference type="PANTHER" id="PTHR43749:SF2">
    <property type="entry name" value="RNA-SPLICING LIGASE RTCB"/>
    <property type="match status" value="1"/>
</dbReference>
<feature type="binding site" evidence="11">
    <location>
        <position position="86"/>
    </location>
    <ligand>
        <name>Mn(2+)</name>
        <dbReference type="ChEBI" id="CHEBI:29035"/>
        <label>1</label>
    </ligand>
</feature>
<keyword evidence="7 11" id="KW-0464">Manganese</keyword>
<keyword evidence="2" id="KW-0436">Ligase</keyword>
<feature type="binding site" evidence="10">
    <location>
        <begin position="363"/>
        <end position="366"/>
    </location>
    <ligand>
        <name>GMP</name>
        <dbReference type="ChEBI" id="CHEBI:58115"/>
    </ligand>
</feature>
<accession>A0A2N1PJ30</accession>
<feature type="binding site" evidence="11">
    <location>
        <position position="236"/>
    </location>
    <ligand>
        <name>Mn(2+)</name>
        <dbReference type="ChEBI" id="CHEBI:29035"/>
        <label>2</label>
    </ligand>
</feature>
<evidence type="ECO:0000313" key="12">
    <source>
        <dbReference type="EMBL" id="PKK88355.1"/>
    </source>
</evidence>
<evidence type="ECO:0000256" key="10">
    <source>
        <dbReference type="PIRSR" id="PIRSR601233-2"/>
    </source>
</evidence>
<dbReference type="InterPro" id="IPR052915">
    <property type="entry name" value="RtcB-like"/>
</dbReference>
<evidence type="ECO:0000256" key="6">
    <source>
        <dbReference type="ARBA" id="ARBA00023134"/>
    </source>
</evidence>
<keyword evidence="5" id="KW-0692">RNA repair</keyword>
<dbReference type="GO" id="GO:0170057">
    <property type="term" value="F:RNA ligase (GTP) activity"/>
    <property type="evidence" value="ECO:0007669"/>
    <property type="project" value="UniProtKB-EC"/>
</dbReference>
<evidence type="ECO:0000256" key="11">
    <source>
        <dbReference type="PIRSR" id="PIRSR601233-3"/>
    </source>
</evidence>
<feature type="binding site" evidence="10">
    <location>
        <begin position="218"/>
        <end position="222"/>
    </location>
    <ligand>
        <name>GMP</name>
        <dbReference type="ChEBI" id="CHEBI:58115"/>
    </ligand>
</feature>
<dbReference type="GO" id="GO:0030145">
    <property type="term" value="F:manganese ion binding"/>
    <property type="evidence" value="ECO:0007669"/>
    <property type="project" value="TreeGrafter"/>
</dbReference>
<evidence type="ECO:0000256" key="8">
    <source>
        <dbReference type="ARBA" id="ARBA00047746"/>
    </source>
</evidence>
<dbReference type="GO" id="GO:0005525">
    <property type="term" value="F:GTP binding"/>
    <property type="evidence" value="ECO:0007669"/>
    <property type="project" value="UniProtKB-KW"/>
</dbReference>
<reference evidence="12 13" key="1">
    <citation type="journal article" date="2017" name="ISME J.">
        <title>Potential for microbial H2 and metal transformations associated with novel bacteria and archaea in deep terrestrial subsurface sediments.</title>
        <authorList>
            <person name="Hernsdorf A.W."/>
            <person name="Amano Y."/>
            <person name="Miyakawa K."/>
            <person name="Ise K."/>
            <person name="Suzuki Y."/>
            <person name="Anantharaman K."/>
            <person name="Probst A."/>
            <person name="Burstein D."/>
            <person name="Thomas B.C."/>
            <person name="Banfield J.F."/>
        </authorList>
    </citation>
    <scope>NUCLEOTIDE SEQUENCE [LARGE SCALE GENOMIC DNA]</scope>
    <source>
        <strain evidence="12">HGW-Wallbacteria-1</strain>
    </source>
</reference>
<dbReference type="InterPro" id="IPR036025">
    <property type="entry name" value="RtcB-like_sf"/>
</dbReference>
<organism evidence="12 13">
    <name type="scientific">Candidatus Wallbacteria bacterium HGW-Wallbacteria-1</name>
    <dbReference type="NCBI Taxonomy" id="2013854"/>
    <lineage>
        <taxon>Bacteria</taxon>
        <taxon>Candidatus Walliibacteriota</taxon>
    </lineage>
</organism>
<feature type="binding site" evidence="10">
    <location>
        <begin position="387"/>
        <end position="390"/>
    </location>
    <ligand>
        <name>GMP</name>
        <dbReference type="ChEBI" id="CHEBI:58115"/>
    </ligand>
</feature>
<keyword evidence="6 10" id="KW-0342">GTP-binding</keyword>
<sequence>MHGLEFRGRSGVNMLVITGKYNSANVMIDDIEDEARSQIQSFLNHPDFQGPPIVIQPDTHCGKGSVIGFTMPLTGRSIGPAIVGVDIGCGMYSVNIGKPSLNFEKLHRAIESRIPHGMETHGTSILEMESDSDLLLESFSGSSALKTGCFDELHCGFPWSEANCRATAFATAFEAAFGQKISHLKPVYSDSWFAGKCGEVNIDLRRCRASLGSLGSGNHFIEVDIAPNGDHWLTVHSGSRNFGLKICNHWMENGAQIFSQEPGAKVNGCVGGSGSGKKLTGSQRGDGFTFLQGAAMAGYFFDMIFAQIYASVNRRLMALQLIRNFGWQVVDEVETVHNYIDFEDLIVRKGAIAARTGQRVIIPFNMSFGIAVARGLGNSLWNCSAPHGAGRLMSRSKARKFLSLDEFRKRMSHVHSWCVNYDTLDESPMAYKNPAAILRAISPTVELEFLMKPVFNFKDGGKGVSGRRK</sequence>
<feature type="active site" description="GMP-histidine intermediate" evidence="9">
    <location>
        <position position="387"/>
    </location>
</feature>
<name>A0A2N1PJ30_9BACT</name>
<proteinExistence type="predicted"/>
<evidence type="ECO:0000256" key="3">
    <source>
        <dbReference type="ARBA" id="ARBA00022723"/>
    </source>
</evidence>
<evidence type="ECO:0000256" key="1">
    <source>
        <dbReference type="ARBA" id="ARBA00012726"/>
    </source>
</evidence>
<keyword evidence="4 10" id="KW-0547">Nucleotide-binding</keyword>
<evidence type="ECO:0000256" key="7">
    <source>
        <dbReference type="ARBA" id="ARBA00023211"/>
    </source>
</evidence>
<comment type="catalytic activity">
    <reaction evidence="8">
        <text>a 3'-end 3'-phospho-ribonucleotide-RNA + a 5'-end dephospho-ribonucleoside-RNA + GTP = a ribonucleotidyl-ribonucleotide-RNA + GMP + diphosphate</text>
        <dbReference type="Rhea" id="RHEA:68076"/>
        <dbReference type="Rhea" id="RHEA-COMP:10463"/>
        <dbReference type="Rhea" id="RHEA-COMP:13936"/>
        <dbReference type="Rhea" id="RHEA-COMP:17355"/>
        <dbReference type="ChEBI" id="CHEBI:33019"/>
        <dbReference type="ChEBI" id="CHEBI:37565"/>
        <dbReference type="ChEBI" id="CHEBI:58115"/>
        <dbReference type="ChEBI" id="CHEBI:83062"/>
        <dbReference type="ChEBI" id="CHEBI:138284"/>
        <dbReference type="ChEBI" id="CHEBI:173118"/>
        <dbReference type="EC" id="6.5.1.8"/>
    </reaction>
</comment>
<gene>
    <name evidence="12" type="ORF">CVV64_19175</name>
</gene>
<dbReference type="GO" id="GO:0006281">
    <property type="term" value="P:DNA repair"/>
    <property type="evidence" value="ECO:0007669"/>
    <property type="project" value="TreeGrafter"/>
</dbReference>
<keyword evidence="3 11" id="KW-0479">Metal-binding</keyword>
<dbReference type="GO" id="GO:0006396">
    <property type="term" value="P:RNA processing"/>
    <property type="evidence" value="ECO:0007669"/>
    <property type="project" value="InterPro"/>
</dbReference>
<evidence type="ECO:0000256" key="9">
    <source>
        <dbReference type="PIRSR" id="PIRSR601233-1"/>
    </source>
</evidence>
<evidence type="ECO:0000256" key="2">
    <source>
        <dbReference type="ARBA" id="ARBA00022598"/>
    </source>
</evidence>
<protein>
    <recommendedName>
        <fullName evidence="1">3'-phosphate/5'-hydroxy nucleic acid ligase</fullName>
        <ecNumber evidence="1">6.5.1.8</ecNumber>
    </recommendedName>
</protein>
<dbReference type="Pfam" id="PF01139">
    <property type="entry name" value="RtcB"/>
    <property type="match status" value="1"/>
</dbReference>
<dbReference type="PANTHER" id="PTHR43749">
    <property type="entry name" value="RNA-SPLICING LIGASE RTCB"/>
    <property type="match status" value="1"/>
</dbReference>
<evidence type="ECO:0000313" key="13">
    <source>
        <dbReference type="Proteomes" id="UP000233256"/>
    </source>
</evidence>
<feature type="binding site" evidence="11">
    <location>
        <position position="219"/>
    </location>
    <ligand>
        <name>Mn(2+)</name>
        <dbReference type="ChEBI" id="CHEBI:29035"/>
        <label>1</label>
    </ligand>
</feature>
<dbReference type="SUPFAM" id="SSF103365">
    <property type="entry name" value="Hypothetical protein PH1602"/>
    <property type="match status" value="1"/>
</dbReference>
<dbReference type="EC" id="6.5.1.8" evidence="1"/>
<dbReference type="InterPro" id="IPR001233">
    <property type="entry name" value="RtcB"/>
</dbReference>
<dbReference type="GO" id="GO:0003909">
    <property type="term" value="F:DNA ligase activity"/>
    <property type="evidence" value="ECO:0007669"/>
    <property type="project" value="TreeGrafter"/>
</dbReference>
<evidence type="ECO:0000256" key="5">
    <source>
        <dbReference type="ARBA" id="ARBA00022800"/>
    </source>
</evidence>
<dbReference type="Proteomes" id="UP000233256">
    <property type="component" value="Unassembled WGS sequence"/>
</dbReference>
<dbReference type="EMBL" id="PGXC01000050">
    <property type="protein sequence ID" value="PKK88355.1"/>
    <property type="molecule type" value="Genomic_DNA"/>
</dbReference>
<dbReference type="GO" id="GO:0042245">
    <property type="term" value="P:RNA repair"/>
    <property type="evidence" value="ECO:0007669"/>
    <property type="project" value="UniProtKB-KW"/>
</dbReference>
<dbReference type="Gene3D" id="3.90.1860.10">
    <property type="entry name" value="tRNA-splicing ligase RtcB"/>
    <property type="match status" value="1"/>
</dbReference>
<comment type="caution">
    <text evidence="12">The sequence shown here is derived from an EMBL/GenBank/DDBJ whole genome shotgun (WGS) entry which is preliminary data.</text>
</comment>
<evidence type="ECO:0000256" key="4">
    <source>
        <dbReference type="ARBA" id="ARBA00022741"/>
    </source>
</evidence>
<comment type="cofactor">
    <cofactor evidence="11">
        <name>Mn(2+)</name>
        <dbReference type="ChEBI" id="CHEBI:29035"/>
    </cofactor>
    <text evidence="11">Binds 2 manganese ions per subunit.</text>
</comment>